<evidence type="ECO:0008006" key="6">
    <source>
        <dbReference type="Google" id="ProtNLM"/>
    </source>
</evidence>
<dbReference type="SMART" id="SM00222">
    <property type="entry name" value="Sec7"/>
    <property type="match status" value="1"/>
</dbReference>
<gene>
    <name evidence="4" type="ORF">HETSPECPRED_001158</name>
</gene>
<feature type="compositionally biased region" description="Low complexity" evidence="1">
    <location>
        <begin position="1325"/>
        <end position="1347"/>
    </location>
</feature>
<dbReference type="Gene3D" id="1.10.1000.11">
    <property type="entry name" value="Arf Nucleotide-binding Site Opener,domain 2"/>
    <property type="match status" value="1"/>
</dbReference>
<feature type="compositionally biased region" description="Low complexity" evidence="1">
    <location>
        <begin position="125"/>
        <end position="134"/>
    </location>
</feature>
<dbReference type="Pfam" id="PF01369">
    <property type="entry name" value="Sec7"/>
    <property type="match status" value="1"/>
</dbReference>
<feature type="domain" description="SEC7" evidence="3">
    <location>
        <begin position="443"/>
        <end position="623"/>
    </location>
</feature>
<dbReference type="Proteomes" id="UP000664521">
    <property type="component" value="Unassembled WGS sequence"/>
</dbReference>
<sequence length="1408" mass="154002">MPWSRLRVSRPSDTALRRHSTLDPANIHTAGSQEMRNSHDGAMDSLNRVRSASPSPLRNSIDPAGAATDASFGERPPRPPSPPLPNPRQQRFSILRFRHASDSQLSRTAKEQAQAAISPPPMPNAPAIITTAPAGDMAPPPKKKTMTLPRRPKISSDNSKSLQSRSSRLSLFDRFPDPSAGEPLTTSHSAGASRITFDESARSRLEYAEPSRGYGPPAYGDDANSALALPVNRLSESSNGSTDHVYATTTTQTVSTTTTFFRLPRRKKNKGPLFPLPVKIPPPDRSIPPSPGYHSHSDSPTRQNASQNPPVTALHRSHEHGASSLNISSPLPSPAPGIDAMHFPPPSVQVSPRHSTTTSRSGGRQSRSGRTSPVHAPPMRLSKKGRTSTKGSLRGATDDDLPTPAQPASGRTSSSTGRASLGGLFSLSRLRHNSEPQQMRLGLNHPPMPGTPMSTGSNSHSFSISREPIVIPERQEGDSAAKYLARLEEAVSRGAVATILSKSDDDFSKNVLRSYMRGFKFFGDPIDMSIRKLLMEVELPKETQQIDRVLQSFANRYHECNPGIYASPDEAYFIAFSVLILHTDVFNRNNKHKMQKHDYTKNAKGQGVADEILECFYDNISYTPFIHVEDDLNINGERVVSKPKKGLFSRSSTDSVGRNSWEPVDPYTVILDNKLDSLRPSLKDTMTLDDPYSYLGTATSLNLADLHNTFFRSGVLQIVSFRSRPEAFMSPETMANPADAHPGVVDIKVTKVGILWRKDLKKKKARSPWQEWGAILTGAQLYFFRNTAWVKSLMHQQEAHNRNGLAGSPVIFKPPLDQFKPDVMMSTEDSVALVDATYKKHKNALVFVRHGGFEEVFLADNEHDMNDWLAKLNYASTFKTAGVRMRGVVGGNYESQKTRGMRRMNSSKSTQTIQTATGEVTIQSGHIDAELAQQIQTARRQIITQRIVEAEGRLEASHKLLDSQLRNARHLQILAPIQNRTREQIVLAAGGMAAKIKWTRMEMWRTRCHKDILTLDLEEELKSTGRSSKQEFSPLTTRTQADSEPVRRGSQMSDIPSPQISPRSHQLVRPSTQPTQEGSSGMEDMFHSESQVSPPNLYKSKGSWEIPPLSFDPTRSSLKSGSSGATNGLARPVLSHQISQVSMKSSQRVPGLTEMATRLATPTPSADDDEQAVLKEAGLVLPDSPSSKTKRPDTPSEAGRDPDVESLKASDMPSSEGRPKIRRSLQRTLRESHHSGHHRNKKGKDSASSAAAAEDDTSLAESEGLARGTGSFTVHGKKASVITFGGSEWQDISAEERLKLRKSAVGEDSKLAVPSAIEDDNGSMRSLSTSAARRVSAVSDSTATTTSLAPGSTTGDADDIPKSVLEDLAPEEAQRPLASHGQKDAANREERKGSIQHQRGDSALGYGV</sequence>
<feature type="compositionally biased region" description="Polar residues" evidence="1">
    <location>
        <begin position="1024"/>
        <end position="1042"/>
    </location>
</feature>
<proteinExistence type="predicted"/>
<feature type="compositionally biased region" description="Basic and acidic residues" evidence="1">
    <location>
        <begin position="1190"/>
        <end position="1208"/>
    </location>
</feature>
<feature type="region of interest" description="Disordered" evidence="1">
    <location>
        <begin position="1023"/>
        <end position="1101"/>
    </location>
</feature>
<dbReference type="CDD" id="cd00171">
    <property type="entry name" value="Sec7"/>
    <property type="match status" value="1"/>
</dbReference>
<dbReference type="InterPro" id="IPR000904">
    <property type="entry name" value="Sec7_dom"/>
</dbReference>
<reference evidence="4" key="1">
    <citation type="submission" date="2021-03" db="EMBL/GenBank/DDBJ databases">
        <authorList>
            <person name="Tagirdzhanova G."/>
        </authorList>
    </citation>
    <scope>NUCLEOTIDE SEQUENCE</scope>
</reference>
<evidence type="ECO:0000259" key="3">
    <source>
        <dbReference type="PROSITE" id="PS50190"/>
    </source>
</evidence>
<dbReference type="InterPro" id="IPR023394">
    <property type="entry name" value="Sec7_C_sf"/>
</dbReference>
<accession>A0A8H3PDQ1</accession>
<feature type="compositionally biased region" description="Polar residues" evidence="1">
    <location>
        <begin position="298"/>
        <end position="310"/>
    </location>
</feature>
<feature type="region of interest" description="Disordered" evidence="1">
    <location>
        <begin position="234"/>
        <end position="253"/>
    </location>
</feature>
<dbReference type="InterPro" id="IPR035999">
    <property type="entry name" value="Sec7_dom_sf"/>
</dbReference>
<feature type="compositionally biased region" description="Low complexity" evidence="1">
    <location>
        <begin position="155"/>
        <end position="173"/>
    </location>
</feature>
<feature type="domain" description="PH" evidence="2">
    <location>
        <begin position="748"/>
        <end position="877"/>
    </location>
</feature>
<feature type="compositionally biased region" description="Pro residues" evidence="1">
    <location>
        <begin position="274"/>
        <end position="291"/>
    </location>
</feature>
<evidence type="ECO:0000313" key="5">
    <source>
        <dbReference type="Proteomes" id="UP000664521"/>
    </source>
</evidence>
<evidence type="ECO:0000256" key="1">
    <source>
        <dbReference type="SAM" id="MobiDB-lite"/>
    </source>
</evidence>
<feature type="compositionally biased region" description="Low complexity" evidence="1">
    <location>
        <begin position="355"/>
        <end position="372"/>
    </location>
</feature>
<feature type="region of interest" description="Disordered" evidence="1">
    <location>
        <begin position="1302"/>
        <end position="1408"/>
    </location>
</feature>
<feature type="compositionally biased region" description="Basic residues" evidence="1">
    <location>
        <begin position="141"/>
        <end position="153"/>
    </location>
</feature>
<feature type="compositionally biased region" description="Polar residues" evidence="1">
    <location>
        <begin position="1050"/>
        <end position="1079"/>
    </location>
</feature>
<feature type="region of interest" description="Disordered" evidence="1">
    <location>
        <begin position="101"/>
        <end position="197"/>
    </location>
</feature>
<feature type="region of interest" description="Disordered" evidence="1">
    <location>
        <begin position="263"/>
        <end position="421"/>
    </location>
</feature>
<comment type="caution">
    <text evidence="4">The sequence shown here is derived from an EMBL/GenBank/DDBJ whole genome shotgun (WGS) entry which is preliminary data.</text>
</comment>
<organism evidence="4 5">
    <name type="scientific">Heterodermia speciosa</name>
    <dbReference type="NCBI Taxonomy" id="116794"/>
    <lineage>
        <taxon>Eukaryota</taxon>
        <taxon>Fungi</taxon>
        <taxon>Dikarya</taxon>
        <taxon>Ascomycota</taxon>
        <taxon>Pezizomycotina</taxon>
        <taxon>Lecanoromycetes</taxon>
        <taxon>OSLEUM clade</taxon>
        <taxon>Lecanoromycetidae</taxon>
        <taxon>Caliciales</taxon>
        <taxon>Physciaceae</taxon>
        <taxon>Heterodermia</taxon>
    </lineage>
</organism>
<dbReference type="PROSITE" id="PS50003">
    <property type="entry name" value="PH_DOMAIN"/>
    <property type="match status" value="1"/>
</dbReference>
<feature type="compositionally biased region" description="Polar residues" evidence="1">
    <location>
        <begin position="48"/>
        <end position="58"/>
    </location>
</feature>
<dbReference type="PANTHER" id="PTHR10663:SF405">
    <property type="entry name" value="ARF GUANINE NUCLEOTIDE EXCHANGE FACTOR SYT1"/>
    <property type="match status" value="1"/>
</dbReference>
<dbReference type="FunFam" id="1.10.1000.11:FF:000002">
    <property type="entry name" value="Cytohesin 1"/>
    <property type="match status" value="1"/>
</dbReference>
<feature type="region of interest" description="Disordered" evidence="1">
    <location>
        <begin position="1"/>
        <end position="89"/>
    </location>
</feature>
<keyword evidence="5" id="KW-1185">Reference proteome</keyword>
<feature type="region of interest" description="Disordered" evidence="1">
    <location>
        <begin position="1155"/>
        <end position="1273"/>
    </location>
</feature>
<dbReference type="InterPro" id="IPR001849">
    <property type="entry name" value="PH_domain"/>
</dbReference>
<dbReference type="SUPFAM" id="SSF50729">
    <property type="entry name" value="PH domain-like"/>
    <property type="match status" value="1"/>
</dbReference>
<dbReference type="EMBL" id="CAJPDS010000117">
    <property type="protein sequence ID" value="CAF9938687.1"/>
    <property type="molecule type" value="Genomic_DNA"/>
</dbReference>
<dbReference type="GO" id="GO:0005085">
    <property type="term" value="F:guanyl-nucleotide exchange factor activity"/>
    <property type="evidence" value="ECO:0007669"/>
    <property type="project" value="InterPro"/>
</dbReference>
<feature type="compositionally biased region" description="Basic and acidic residues" evidence="1">
    <location>
        <begin position="1381"/>
        <end position="1393"/>
    </location>
</feature>
<evidence type="ECO:0000313" key="4">
    <source>
        <dbReference type="EMBL" id="CAF9938687.1"/>
    </source>
</evidence>
<dbReference type="PROSITE" id="PS50190">
    <property type="entry name" value="SEC7"/>
    <property type="match status" value="1"/>
</dbReference>
<evidence type="ECO:0000259" key="2">
    <source>
        <dbReference type="PROSITE" id="PS50003"/>
    </source>
</evidence>
<dbReference type="Gene3D" id="2.30.29.30">
    <property type="entry name" value="Pleckstrin-homology domain (PH domain)/Phosphotyrosine-binding domain (PTB)"/>
    <property type="match status" value="1"/>
</dbReference>
<protein>
    <recommendedName>
        <fullName evidence="6">SEC7 domain-containing protein</fullName>
    </recommendedName>
</protein>
<dbReference type="SUPFAM" id="SSF48425">
    <property type="entry name" value="Sec7 domain"/>
    <property type="match status" value="1"/>
</dbReference>
<name>A0A8H3PDQ1_9LECA</name>
<feature type="compositionally biased region" description="Low complexity" evidence="1">
    <location>
        <begin position="408"/>
        <end position="421"/>
    </location>
</feature>
<dbReference type="GO" id="GO:0032012">
    <property type="term" value="P:regulation of ARF protein signal transduction"/>
    <property type="evidence" value="ECO:0007669"/>
    <property type="project" value="InterPro"/>
</dbReference>
<dbReference type="PANTHER" id="PTHR10663">
    <property type="entry name" value="GUANYL-NUCLEOTIDE EXCHANGE FACTOR"/>
    <property type="match status" value="1"/>
</dbReference>
<dbReference type="InterPro" id="IPR011993">
    <property type="entry name" value="PH-like_dom_sf"/>
</dbReference>
<dbReference type="OrthoDB" id="430364at2759"/>